<evidence type="ECO:0000256" key="1">
    <source>
        <dbReference type="ARBA" id="ARBA00001917"/>
    </source>
</evidence>
<dbReference type="InterPro" id="IPR012135">
    <property type="entry name" value="Dihydroorotate_DH_1_2"/>
</dbReference>
<dbReference type="InterPro" id="IPR005720">
    <property type="entry name" value="Dihydroorotate_DH_cat"/>
</dbReference>
<comment type="pathway">
    <text evidence="2">Pyrimidine metabolism; UMP biosynthesis via de novo pathway.</text>
</comment>
<name>K6VDH5_9MICO</name>
<dbReference type="EMBL" id="BAHD01000004">
    <property type="protein sequence ID" value="GAB94248.1"/>
    <property type="molecule type" value="Genomic_DNA"/>
</dbReference>
<keyword evidence="5" id="KW-0665">Pyrimidine biosynthesis</keyword>
<dbReference type="STRING" id="1184609.KILIM_004_00370"/>
<dbReference type="GO" id="GO:0005737">
    <property type="term" value="C:cytoplasm"/>
    <property type="evidence" value="ECO:0007669"/>
    <property type="project" value="InterPro"/>
</dbReference>
<feature type="domain" description="Dihydroorotate dehydrogenase catalytic" evidence="7">
    <location>
        <begin position="3"/>
        <end position="289"/>
    </location>
</feature>
<dbReference type="PIRSF" id="PIRSF000164">
    <property type="entry name" value="DHO_oxidase"/>
    <property type="match status" value="1"/>
</dbReference>
<evidence type="ECO:0000256" key="6">
    <source>
        <dbReference type="ARBA" id="ARBA00023002"/>
    </source>
</evidence>
<evidence type="ECO:0000256" key="4">
    <source>
        <dbReference type="ARBA" id="ARBA00022643"/>
    </source>
</evidence>
<dbReference type="GO" id="GO:0006207">
    <property type="term" value="P:'de novo' pyrimidine nucleobase biosynthetic process"/>
    <property type="evidence" value="ECO:0007669"/>
    <property type="project" value="TreeGrafter"/>
</dbReference>
<dbReference type="eggNOG" id="COG0167">
    <property type="taxonomic scope" value="Bacteria"/>
</dbReference>
<dbReference type="GO" id="GO:0044205">
    <property type="term" value="P:'de novo' UMP biosynthetic process"/>
    <property type="evidence" value="ECO:0007669"/>
    <property type="project" value="UniProtKB-UniPathway"/>
</dbReference>
<sequence>MDLSTQYLGLTLRNPVVASAGPLQQNLDGVRALADGGVGAIVLYSLFEEQLRHEAAKDALLEELGSESFAESLSYFPTPSASASGLSYRYLNLLERSVSAVDVPIIASLNGSNAGGWTDFARRMQDAGAYAIELNIYLVPGDVTTSGREVEERHIEILTAVKDVVSIPVAVKMSPYLSSIGQLAVCLDEAGADGLVLFNRFLQPEVDVEAVETSSGVYLSTPNDGRLPRTWIAALRGRVQASLAGTSGVETWEDVVRYLLAGADVAMTTSSLLRHGPDHTRALLNGLETWLARKNFASLDAARGLLAVPTDVDANAYERAGYVSALEKAKNVYGRL</sequence>
<dbReference type="PANTHER" id="PTHR48109:SF3">
    <property type="entry name" value="SLL0744 PROTEIN"/>
    <property type="match status" value="1"/>
</dbReference>
<evidence type="ECO:0000259" key="7">
    <source>
        <dbReference type="Pfam" id="PF01180"/>
    </source>
</evidence>
<dbReference type="UniPathway" id="UPA00070"/>
<keyword evidence="3" id="KW-0285">Flavoprotein</keyword>
<evidence type="ECO:0000256" key="2">
    <source>
        <dbReference type="ARBA" id="ARBA00004725"/>
    </source>
</evidence>
<protein>
    <submittedName>
        <fullName evidence="8">Dihydroorotate dehydrogenase family protein</fullName>
    </submittedName>
</protein>
<dbReference type="Proteomes" id="UP000008366">
    <property type="component" value="Unassembled WGS sequence"/>
</dbReference>
<dbReference type="CDD" id="cd04739">
    <property type="entry name" value="DHOD_like"/>
    <property type="match status" value="1"/>
</dbReference>
<dbReference type="AlphaFoldDB" id="K6VDH5"/>
<dbReference type="Gene3D" id="3.20.20.70">
    <property type="entry name" value="Aldolase class I"/>
    <property type="match status" value="1"/>
</dbReference>
<accession>K6VDH5</accession>
<evidence type="ECO:0000256" key="5">
    <source>
        <dbReference type="ARBA" id="ARBA00022975"/>
    </source>
</evidence>
<organism evidence="8 9">
    <name type="scientific">Kineosphaera limosa NBRC 100340</name>
    <dbReference type="NCBI Taxonomy" id="1184609"/>
    <lineage>
        <taxon>Bacteria</taxon>
        <taxon>Bacillati</taxon>
        <taxon>Actinomycetota</taxon>
        <taxon>Actinomycetes</taxon>
        <taxon>Micrococcales</taxon>
        <taxon>Dermatophilaceae</taxon>
        <taxon>Kineosphaera</taxon>
    </lineage>
</organism>
<evidence type="ECO:0000313" key="8">
    <source>
        <dbReference type="EMBL" id="GAB94248.1"/>
    </source>
</evidence>
<gene>
    <name evidence="8" type="ORF">KILIM_004_00370</name>
</gene>
<reference evidence="8 9" key="1">
    <citation type="submission" date="2012-08" db="EMBL/GenBank/DDBJ databases">
        <title>Whole genome shotgun sequence of Kineosphaera limosa NBRC 100340.</title>
        <authorList>
            <person name="Yoshida I."/>
            <person name="Isaki S."/>
            <person name="Hosoyama A."/>
            <person name="Tsuchikane K."/>
            <person name="Katsumata H."/>
            <person name="Ando Y."/>
            <person name="Ohji S."/>
            <person name="Hamada M."/>
            <person name="Tamura T."/>
            <person name="Yamazoe A."/>
            <person name="Yamazaki S."/>
            <person name="Fujita N."/>
        </authorList>
    </citation>
    <scope>NUCLEOTIDE SEQUENCE [LARGE SCALE GENOMIC DNA]</scope>
    <source>
        <strain evidence="8 9">NBRC 100340</strain>
    </source>
</reference>
<dbReference type="PANTHER" id="PTHR48109">
    <property type="entry name" value="DIHYDROOROTATE DEHYDROGENASE (QUINONE), MITOCHONDRIAL-RELATED"/>
    <property type="match status" value="1"/>
</dbReference>
<proteinExistence type="predicted"/>
<dbReference type="NCBIfam" id="NF005741">
    <property type="entry name" value="PRK07565.1"/>
    <property type="match status" value="1"/>
</dbReference>
<evidence type="ECO:0000313" key="9">
    <source>
        <dbReference type="Proteomes" id="UP000008366"/>
    </source>
</evidence>
<dbReference type="InterPro" id="IPR013785">
    <property type="entry name" value="Aldolase_TIM"/>
</dbReference>
<dbReference type="GO" id="GO:0004152">
    <property type="term" value="F:dihydroorotate dehydrogenase activity"/>
    <property type="evidence" value="ECO:0007669"/>
    <property type="project" value="InterPro"/>
</dbReference>
<dbReference type="OrthoDB" id="9794954at2"/>
<keyword evidence="9" id="KW-1185">Reference proteome</keyword>
<dbReference type="Pfam" id="PF01180">
    <property type="entry name" value="DHO_dh"/>
    <property type="match status" value="1"/>
</dbReference>
<keyword evidence="4" id="KW-0288">FMN</keyword>
<evidence type="ECO:0000256" key="3">
    <source>
        <dbReference type="ARBA" id="ARBA00022630"/>
    </source>
</evidence>
<dbReference type="RefSeq" id="WP_006590781.1">
    <property type="nucleotide sequence ID" value="NZ_BAHD01000004.1"/>
</dbReference>
<keyword evidence="6" id="KW-0560">Oxidoreductase</keyword>
<dbReference type="InterPro" id="IPR050074">
    <property type="entry name" value="DHO_dehydrogenase"/>
</dbReference>
<comment type="caution">
    <text evidence="8">The sequence shown here is derived from an EMBL/GenBank/DDBJ whole genome shotgun (WGS) entry which is preliminary data.</text>
</comment>
<comment type="cofactor">
    <cofactor evidence="1">
        <name>FMN</name>
        <dbReference type="ChEBI" id="CHEBI:58210"/>
    </cofactor>
</comment>
<dbReference type="SUPFAM" id="SSF51395">
    <property type="entry name" value="FMN-linked oxidoreductases"/>
    <property type="match status" value="1"/>
</dbReference>